<evidence type="ECO:0000313" key="2">
    <source>
        <dbReference type="EMBL" id="OIK25064.1"/>
    </source>
</evidence>
<protein>
    <recommendedName>
        <fullName evidence="1">DZANK-type domain-containing protein</fullName>
    </recommendedName>
</protein>
<feature type="domain" description="DZANK-type" evidence="1">
    <location>
        <begin position="173"/>
        <end position="217"/>
    </location>
</feature>
<organism evidence="2 3">
    <name type="scientific">Streptomyces malaysiense</name>
    <dbReference type="NCBI Taxonomy" id="1428626"/>
    <lineage>
        <taxon>Bacteria</taxon>
        <taxon>Bacillati</taxon>
        <taxon>Actinomycetota</taxon>
        <taxon>Actinomycetes</taxon>
        <taxon>Kitasatosporales</taxon>
        <taxon>Streptomycetaceae</taxon>
        <taxon>Streptomyces</taxon>
    </lineage>
</organism>
<keyword evidence="3" id="KW-1185">Reference proteome</keyword>
<name>A0A1J4PZ17_9ACTN</name>
<comment type="caution">
    <text evidence="2">The sequence shown here is derived from an EMBL/GenBank/DDBJ whole genome shotgun (WGS) entry which is preliminary data.</text>
</comment>
<dbReference type="Pfam" id="PF12773">
    <property type="entry name" value="DZR"/>
    <property type="match status" value="1"/>
</dbReference>
<reference evidence="2" key="1">
    <citation type="submission" date="2016-10" db="EMBL/GenBank/DDBJ databases">
        <title>Genome sequence of Streptomyces malaysiense MUSC 136.</title>
        <authorList>
            <person name="Lee L.-H."/>
            <person name="Ser H.-L."/>
        </authorList>
    </citation>
    <scope>NUCLEOTIDE SEQUENCE [LARGE SCALE GENOMIC DNA]</scope>
    <source>
        <strain evidence="2">MUSC 136</strain>
    </source>
</reference>
<gene>
    <name evidence="2" type="ORF">VT52_024240</name>
</gene>
<accession>A0A1J4PZ17</accession>
<evidence type="ECO:0000313" key="3">
    <source>
        <dbReference type="Proteomes" id="UP000034838"/>
    </source>
</evidence>
<proteinExistence type="predicted"/>
<dbReference type="OrthoDB" id="1178869at2"/>
<dbReference type="Proteomes" id="UP000034838">
    <property type="component" value="Unassembled WGS sequence"/>
</dbReference>
<dbReference type="EMBL" id="LBDA02000056">
    <property type="protein sequence ID" value="OIK25064.1"/>
    <property type="molecule type" value="Genomic_DNA"/>
</dbReference>
<sequence>MSNEIYFNSNHRDLCVEQGTGAGFQFEFSCARCYDTWRSPFEPFRAGQVAGWVSKGVNAVWSMIGGTATRGVSDAADGLAGASYGNQRDAAFSRAIGNAEHHFNRCPRCTGYVCARCWNAGQGLCLNCSPDTAAEAQAAQQRGLNDMVSQRAYDAGQQRGNAYDISTPRQLVCPQCRAETRGGAFCPGCGHHLAQSPACASCRTELPSGAAFCPSCGTRT</sequence>
<dbReference type="AlphaFoldDB" id="A0A1J4PZ17"/>
<dbReference type="InterPro" id="IPR025874">
    <property type="entry name" value="DZR"/>
</dbReference>
<evidence type="ECO:0000259" key="1">
    <source>
        <dbReference type="Pfam" id="PF12773"/>
    </source>
</evidence>
<dbReference type="RefSeq" id="WP_046420908.1">
    <property type="nucleotide sequence ID" value="NZ_LBDA02000056.1"/>
</dbReference>